<comment type="similarity">
    <text evidence="1">Belongs to the UPF0246 family.</text>
</comment>
<dbReference type="Pfam" id="PF03883">
    <property type="entry name" value="H2O2_YaaD"/>
    <property type="match status" value="1"/>
</dbReference>
<dbReference type="OrthoDB" id="9777133at2"/>
<evidence type="ECO:0000256" key="1">
    <source>
        <dbReference type="HAMAP-Rule" id="MF_00652"/>
    </source>
</evidence>
<reference evidence="2 3" key="1">
    <citation type="submission" date="2020-08" db="EMBL/GenBank/DDBJ databases">
        <title>Genome sequencing of Purple Non-Sulfur Bacteria from various extreme environments.</title>
        <authorList>
            <person name="Mayer M."/>
        </authorList>
    </citation>
    <scope>NUCLEOTIDE SEQUENCE [LARGE SCALE GENOMIC DNA]</scope>
    <source>
        <strain evidence="2 3">2761</strain>
    </source>
</reference>
<keyword evidence="3" id="KW-1185">Reference proteome</keyword>
<organism evidence="2 3">
    <name type="scientific">Rhodocyclus tenuis</name>
    <name type="common">Rhodospirillum tenue</name>
    <dbReference type="NCBI Taxonomy" id="1066"/>
    <lineage>
        <taxon>Bacteria</taxon>
        <taxon>Pseudomonadati</taxon>
        <taxon>Pseudomonadota</taxon>
        <taxon>Betaproteobacteria</taxon>
        <taxon>Rhodocyclales</taxon>
        <taxon>Rhodocyclaceae</taxon>
        <taxon>Rhodocyclus</taxon>
    </lineage>
</organism>
<dbReference type="GO" id="GO:0005829">
    <property type="term" value="C:cytosol"/>
    <property type="evidence" value="ECO:0007669"/>
    <property type="project" value="TreeGrafter"/>
</dbReference>
<name>A0A840G843_RHOTE</name>
<dbReference type="PANTHER" id="PTHR30283:SF4">
    <property type="entry name" value="PEROXIDE STRESS RESISTANCE PROTEIN YAAA"/>
    <property type="match status" value="1"/>
</dbReference>
<dbReference type="EMBL" id="JACIGE010000011">
    <property type="protein sequence ID" value="MBB4248503.1"/>
    <property type="molecule type" value="Genomic_DNA"/>
</dbReference>
<dbReference type="GO" id="GO:0033194">
    <property type="term" value="P:response to hydroperoxide"/>
    <property type="evidence" value="ECO:0007669"/>
    <property type="project" value="TreeGrafter"/>
</dbReference>
<accession>A0A840G843</accession>
<dbReference type="RefSeq" id="WP_153116349.1">
    <property type="nucleotide sequence ID" value="NZ_JACIGE010000011.1"/>
</dbReference>
<gene>
    <name evidence="2" type="ORF">GGD90_002895</name>
</gene>
<sequence>MIIVLSPAKTLDFSPPPLAIEHSQAAFLDDSQQLIERLRQLSPAQIASLMGLSDKLAVLNATRFADWAPPFTPHNALQAVFAFNGDVYEGLDARHLSADDLRFAQRHLRILSGLYGILRPLDLMQAYRLEMGTRIDNPRGKDLYAFWGERLAQAIAADLAGGESGKDSGCDVAGAADAARPGSARTLVNLASEEYFKALGGKRPGLPVVQPVFEDWSSGRYKVVSFFAKRARGLMARYAIVNRLEDAAALRDFAVEGYAFAADASDAQRWVFRRRAE</sequence>
<proteinExistence type="inferred from homology"/>
<comment type="caution">
    <text evidence="2">The sequence shown here is derived from an EMBL/GenBank/DDBJ whole genome shotgun (WGS) entry which is preliminary data.</text>
</comment>
<dbReference type="NCBIfam" id="NF002542">
    <property type="entry name" value="PRK02101.1-3"/>
    <property type="match status" value="1"/>
</dbReference>
<dbReference type="InterPro" id="IPR005583">
    <property type="entry name" value="YaaA"/>
</dbReference>
<protein>
    <recommendedName>
        <fullName evidence="1">UPF0246 protein GGD90_002895</fullName>
    </recommendedName>
</protein>
<evidence type="ECO:0000313" key="2">
    <source>
        <dbReference type="EMBL" id="MBB4248503.1"/>
    </source>
</evidence>
<evidence type="ECO:0000313" key="3">
    <source>
        <dbReference type="Proteomes" id="UP000587070"/>
    </source>
</evidence>
<dbReference type="Proteomes" id="UP000587070">
    <property type="component" value="Unassembled WGS sequence"/>
</dbReference>
<dbReference type="HAMAP" id="MF_00652">
    <property type="entry name" value="UPF0246"/>
    <property type="match status" value="1"/>
</dbReference>
<dbReference type="PANTHER" id="PTHR30283">
    <property type="entry name" value="PEROXIDE STRESS RESPONSE PROTEIN YAAA"/>
    <property type="match status" value="1"/>
</dbReference>
<dbReference type="AlphaFoldDB" id="A0A840G843"/>